<accession>A0A382YUK3</accession>
<sequence length="64" mass="6963">AAVPMYMGGAMAFGCASQKTDASAVMVDVLAQRTKDRHLRLRYYSPGVHLGAFAMPPYVRDLTT</sequence>
<dbReference type="Gene3D" id="3.40.50.150">
    <property type="entry name" value="Vaccinia Virus protein VP39"/>
    <property type="match status" value="1"/>
</dbReference>
<dbReference type="EMBL" id="UINC01178559">
    <property type="protein sequence ID" value="SVD86780.1"/>
    <property type="molecule type" value="Genomic_DNA"/>
</dbReference>
<dbReference type="InterPro" id="IPR029063">
    <property type="entry name" value="SAM-dependent_MTases_sf"/>
</dbReference>
<name>A0A382YUK3_9ZZZZ</name>
<dbReference type="SUPFAM" id="SSF53335">
    <property type="entry name" value="S-adenosyl-L-methionine-dependent methyltransferases"/>
    <property type="match status" value="1"/>
</dbReference>
<feature type="non-terminal residue" evidence="1">
    <location>
        <position position="1"/>
    </location>
</feature>
<evidence type="ECO:0000313" key="1">
    <source>
        <dbReference type="EMBL" id="SVD86780.1"/>
    </source>
</evidence>
<reference evidence="1" key="1">
    <citation type="submission" date="2018-05" db="EMBL/GenBank/DDBJ databases">
        <authorList>
            <person name="Lanie J.A."/>
            <person name="Ng W.-L."/>
            <person name="Kazmierczak K.M."/>
            <person name="Andrzejewski T.M."/>
            <person name="Davidsen T.M."/>
            <person name="Wayne K.J."/>
            <person name="Tettelin H."/>
            <person name="Glass J.I."/>
            <person name="Rusch D."/>
            <person name="Podicherti R."/>
            <person name="Tsui H.-C.T."/>
            <person name="Winkler M.E."/>
        </authorList>
    </citation>
    <scope>NUCLEOTIDE SEQUENCE</scope>
</reference>
<proteinExistence type="predicted"/>
<evidence type="ECO:0008006" key="2">
    <source>
        <dbReference type="Google" id="ProtNLM"/>
    </source>
</evidence>
<gene>
    <name evidence="1" type="ORF">METZ01_LOCUS439634</name>
</gene>
<dbReference type="AlphaFoldDB" id="A0A382YUK3"/>
<protein>
    <recommendedName>
        <fullName evidence="2">PABS domain-containing protein</fullName>
    </recommendedName>
</protein>
<organism evidence="1">
    <name type="scientific">marine metagenome</name>
    <dbReference type="NCBI Taxonomy" id="408172"/>
    <lineage>
        <taxon>unclassified sequences</taxon>
        <taxon>metagenomes</taxon>
        <taxon>ecological metagenomes</taxon>
    </lineage>
</organism>